<organism evidence="1 2">
    <name type="scientific">Periplaneta americana</name>
    <name type="common">American cockroach</name>
    <name type="synonym">Blatta americana</name>
    <dbReference type="NCBI Taxonomy" id="6978"/>
    <lineage>
        <taxon>Eukaryota</taxon>
        <taxon>Metazoa</taxon>
        <taxon>Ecdysozoa</taxon>
        <taxon>Arthropoda</taxon>
        <taxon>Hexapoda</taxon>
        <taxon>Insecta</taxon>
        <taxon>Pterygota</taxon>
        <taxon>Neoptera</taxon>
        <taxon>Polyneoptera</taxon>
        <taxon>Dictyoptera</taxon>
        <taxon>Blattodea</taxon>
        <taxon>Blattoidea</taxon>
        <taxon>Blattidae</taxon>
        <taxon>Blattinae</taxon>
        <taxon>Periplaneta</taxon>
    </lineage>
</organism>
<evidence type="ECO:0000313" key="1">
    <source>
        <dbReference type="EMBL" id="KAJ4449585.1"/>
    </source>
</evidence>
<comment type="caution">
    <text evidence="1">The sequence shown here is derived from an EMBL/GenBank/DDBJ whole genome shotgun (WGS) entry which is preliminary data.</text>
</comment>
<gene>
    <name evidence="1" type="ORF">ANN_00988</name>
</gene>
<dbReference type="Proteomes" id="UP001148838">
    <property type="component" value="Unassembled WGS sequence"/>
</dbReference>
<dbReference type="PANTHER" id="PTHR47027:SF29">
    <property type="entry name" value="C2H2-TYPE DOMAIN-CONTAINING PROTEIN"/>
    <property type="match status" value="1"/>
</dbReference>
<sequence>MSPESSTESYPAFARIRLRENPGKNLNQVTCPDRLSRPDALTVTPQVWTCMYVCYLASERDEGDNAREMSPRSSTESYPAFAQIGLRENSGKNLKQVTCPDRDSNLGHLASRLPHIDHWNANAKKMGLSVNEKKTKYMTSDSSYFNRTDVKMGEYTFELVHQFTYLGSIVQMNNDVTQEIKQRVKMANRCYFGLIQHMKSNILSRSVKVSLYKTLIRPVLLYACETWTMNKNNEQILQCFERKILRRVYGPVYDRGVWSKRYNQELYSLYEDVEVSKYIMLTRLRWAGHLIRKEEAEIPKRVMLTQPDGTRRKGRPRSRWIDGVDGDARALGVRNWRMVALDRDGWRRVLEEAKTQQ</sequence>
<reference evidence="1 2" key="1">
    <citation type="journal article" date="2022" name="Allergy">
        <title>Genome assembly and annotation of Periplaneta americana reveal a comprehensive cockroach allergen profile.</title>
        <authorList>
            <person name="Wang L."/>
            <person name="Xiong Q."/>
            <person name="Saelim N."/>
            <person name="Wang L."/>
            <person name="Nong W."/>
            <person name="Wan A.T."/>
            <person name="Shi M."/>
            <person name="Liu X."/>
            <person name="Cao Q."/>
            <person name="Hui J.H.L."/>
            <person name="Sookrung N."/>
            <person name="Leung T.F."/>
            <person name="Tungtrongchitr A."/>
            <person name="Tsui S.K.W."/>
        </authorList>
    </citation>
    <scope>NUCLEOTIDE SEQUENCE [LARGE SCALE GENOMIC DNA]</scope>
    <source>
        <strain evidence="1">PWHHKU_190912</strain>
    </source>
</reference>
<evidence type="ECO:0000313" key="2">
    <source>
        <dbReference type="Proteomes" id="UP001148838"/>
    </source>
</evidence>
<dbReference type="PANTHER" id="PTHR47027">
    <property type="entry name" value="REVERSE TRANSCRIPTASE DOMAIN-CONTAINING PROTEIN"/>
    <property type="match status" value="1"/>
</dbReference>
<proteinExistence type="predicted"/>
<evidence type="ECO:0008006" key="3">
    <source>
        <dbReference type="Google" id="ProtNLM"/>
    </source>
</evidence>
<name>A0ABQ8TVC0_PERAM</name>
<keyword evidence="2" id="KW-1185">Reference proteome</keyword>
<protein>
    <recommendedName>
        <fullName evidence="3">Endonuclease-reverse transcriptase</fullName>
    </recommendedName>
</protein>
<dbReference type="EMBL" id="JAJSOF020000003">
    <property type="protein sequence ID" value="KAJ4449585.1"/>
    <property type="molecule type" value="Genomic_DNA"/>
</dbReference>
<accession>A0ABQ8TVC0</accession>